<sequence length="70" mass="7434">MTEQTPPEIRVVSKGATALEIAAVTAVVSATLEELADAQSAEPAAESAWMRSRRSLRQPLSPAPGAWRAF</sequence>
<dbReference type="Proteomes" id="UP001241072">
    <property type="component" value="Unassembled WGS sequence"/>
</dbReference>
<name>A0ABT9BJA4_9MICO</name>
<dbReference type="InterPro" id="IPR032716">
    <property type="entry name" value="ACC_epsilon"/>
</dbReference>
<feature type="region of interest" description="Disordered" evidence="1">
    <location>
        <begin position="39"/>
        <end position="70"/>
    </location>
</feature>
<evidence type="ECO:0000313" key="3">
    <source>
        <dbReference type="Proteomes" id="UP001241072"/>
    </source>
</evidence>
<keyword evidence="3" id="KW-1185">Reference proteome</keyword>
<evidence type="ECO:0000313" key="2">
    <source>
        <dbReference type="EMBL" id="MDO7881098.1"/>
    </source>
</evidence>
<reference evidence="2 3" key="1">
    <citation type="submission" date="2023-07" db="EMBL/GenBank/DDBJ databases">
        <title>Protaetiibacter sp. nov WY-16 isolated from soil.</title>
        <authorList>
            <person name="Liu B."/>
            <person name="Wan Y."/>
        </authorList>
    </citation>
    <scope>NUCLEOTIDE SEQUENCE [LARGE SCALE GENOMIC DNA]</scope>
    <source>
        <strain evidence="2 3">WY-16</strain>
    </source>
</reference>
<accession>A0ABT9BJA4</accession>
<evidence type="ECO:0000256" key="1">
    <source>
        <dbReference type="SAM" id="MobiDB-lite"/>
    </source>
</evidence>
<organism evidence="2 3">
    <name type="scientific">Antiquaquibacter soli</name>
    <dbReference type="NCBI Taxonomy" id="3064523"/>
    <lineage>
        <taxon>Bacteria</taxon>
        <taxon>Bacillati</taxon>
        <taxon>Actinomycetota</taxon>
        <taxon>Actinomycetes</taxon>
        <taxon>Micrococcales</taxon>
        <taxon>Microbacteriaceae</taxon>
        <taxon>Antiquaquibacter</taxon>
    </lineage>
</organism>
<dbReference type="RefSeq" id="WP_305001515.1">
    <property type="nucleotide sequence ID" value="NZ_JAUQUB010000001.1"/>
</dbReference>
<comment type="caution">
    <text evidence="2">The sequence shown here is derived from an EMBL/GenBank/DDBJ whole genome shotgun (WGS) entry which is preliminary data.</text>
</comment>
<gene>
    <name evidence="2" type="ORF">Q5716_02545</name>
</gene>
<dbReference type="EMBL" id="JAUQUB010000001">
    <property type="protein sequence ID" value="MDO7881098.1"/>
    <property type="molecule type" value="Genomic_DNA"/>
</dbReference>
<dbReference type="Pfam" id="PF13822">
    <property type="entry name" value="ACC_epsilon"/>
    <property type="match status" value="1"/>
</dbReference>
<protein>
    <submittedName>
        <fullName evidence="2">Acyl-CoA carboxylase subunit epsilon</fullName>
    </submittedName>
</protein>
<proteinExistence type="predicted"/>